<dbReference type="AlphaFoldDB" id="A0A420J3A9"/>
<evidence type="ECO:0000313" key="1">
    <source>
        <dbReference type="EMBL" id="RKF81258.1"/>
    </source>
</evidence>
<name>A0A420J3A9_9PEZI</name>
<proteinExistence type="predicted"/>
<organism evidence="1 2">
    <name type="scientific">Golovinomyces cichoracearum</name>
    <dbReference type="NCBI Taxonomy" id="62708"/>
    <lineage>
        <taxon>Eukaryota</taxon>
        <taxon>Fungi</taxon>
        <taxon>Dikarya</taxon>
        <taxon>Ascomycota</taxon>
        <taxon>Pezizomycotina</taxon>
        <taxon>Leotiomycetes</taxon>
        <taxon>Erysiphales</taxon>
        <taxon>Erysiphaceae</taxon>
        <taxon>Golovinomyces</taxon>
    </lineage>
</organism>
<dbReference type="Proteomes" id="UP000285405">
    <property type="component" value="Unassembled WGS sequence"/>
</dbReference>
<reference evidence="1 2" key="1">
    <citation type="journal article" date="2018" name="BMC Genomics">
        <title>Comparative genome analyses reveal sequence features reflecting distinct modes of host-adaptation between dicot and monocot powdery mildew.</title>
        <authorList>
            <person name="Wu Y."/>
            <person name="Ma X."/>
            <person name="Pan Z."/>
            <person name="Kale S.D."/>
            <person name="Song Y."/>
            <person name="King H."/>
            <person name="Zhang Q."/>
            <person name="Presley C."/>
            <person name="Deng X."/>
            <person name="Wei C.I."/>
            <person name="Xiao S."/>
        </authorList>
    </citation>
    <scope>NUCLEOTIDE SEQUENCE [LARGE SCALE GENOMIC DNA]</scope>
    <source>
        <strain evidence="1">UCSC1</strain>
    </source>
</reference>
<sequence length="73" mass="8472">DVNSLQLLRLTLYFLIEIGRIDAISLFQATDLNMCPQIFTTKSNTEIENYRSNDWVQNSKLPESHEKKLVKDA</sequence>
<feature type="non-terminal residue" evidence="1">
    <location>
        <position position="1"/>
    </location>
</feature>
<comment type="caution">
    <text evidence="1">The sequence shown here is derived from an EMBL/GenBank/DDBJ whole genome shotgun (WGS) entry which is preliminary data.</text>
</comment>
<gene>
    <name evidence="1" type="ORF">GcC1_028005</name>
</gene>
<evidence type="ECO:0000313" key="2">
    <source>
        <dbReference type="Proteomes" id="UP000285405"/>
    </source>
</evidence>
<dbReference type="EMBL" id="MCBR01002801">
    <property type="protein sequence ID" value="RKF81258.1"/>
    <property type="molecule type" value="Genomic_DNA"/>
</dbReference>
<protein>
    <submittedName>
        <fullName evidence="1">Uncharacterized protein</fullName>
    </submittedName>
</protein>
<accession>A0A420J3A9</accession>